<dbReference type="AlphaFoldDB" id="A0A0F6A779"/>
<dbReference type="InterPro" id="IPR009081">
    <property type="entry name" value="PP-bd_ACP"/>
</dbReference>
<evidence type="ECO:0000313" key="3">
    <source>
        <dbReference type="Proteomes" id="UP000033434"/>
    </source>
</evidence>
<feature type="domain" description="Carrier" evidence="1">
    <location>
        <begin position="2"/>
        <end position="83"/>
    </location>
</feature>
<name>A0A0F6A779_9GAMM</name>
<reference evidence="2 3" key="1">
    <citation type="journal article" date="2015" name="BMC Genomics">
        <title>Genome mining reveals unlocked bioactive potential of marine Gram-negative bacteria.</title>
        <authorList>
            <person name="Machado H."/>
            <person name="Sonnenschein E.C."/>
            <person name="Melchiorsen J."/>
            <person name="Gram L."/>
        </authorList>
    </citation>
    <scope>NUCLEOTIDE SEQUENCE [LARGE SCALE GENOMIC DNA]</scope>
    <source>
        <strain evidence="2 3">S4054</strain>
    </source>
</reference>
<evidence type="ECO:0000313" key="2">
    <source>
        <dbReference type="EMBL" id="KKE81968.1"/>
    </source>
</evidence>
<sequence>MSLARNIENTIYQTLIEKHGEDITNTINKDESLITAGLLDSMDFITMLMNLENTFDIDIDFEDVDPVSFTAINGLVKLLSEQENA</sequence>
<dbReference type="InterPro" id="IPR036736">
    <property type="entry name" value="ACP-like_sf"/>
</dbReference>
<dbReference type="Pfam" id="PF00550">
    <property type="entry name" value="PP-binding"/>
    <property type="match status" value="1"/>
</dbReference>
<dbReference type="EMBL" id="AUXW01000172">
    <property type="protein sequence ID" value="KKE81968.1"/>
    <property type="molecule type" value="Genomic_DNA"/>
</dbReference>
<dbReference type="SUPFAM" id="SSF47336">
    <property type="entry name" value="ACP-like"/>
    <property type="match status" value="1"/>
</dbReference>
<protein>
    <recommendedName>
        <fullName evidence="1">Carrier domain-containing protein</fullName>
    </recommendedName>
</protein>
<dbReference type="Gene3D" id="1.10.1200.10">
    <property type="entry name" value="ACP-like"/>
    <property type="match status" value="1"/>
</dbReference>
<evidence type="ECO:0000259" key="1">
    <source>
        <dbReference type="PROSITE" id="PS50075"/>
    </source>
</evidence>
<comment type="caution">
    <text evidence="2">The sequence shown here is derived from an EMBL/GenBank/DDBJ whole genome shotgun (WGS) entry which is preliminary data.</text>
</comment>
<dbReference type="PROSITE" id="PS50075">
    <property type="entry name" value="CARRIER"/>
    <property type="match status" value="1"/>
</dbReference>
<dbReference type="RefSeq" id="WP_046357556.1">
    <property type="nucleotide sequence ID" value="NZ_AUXW01000172.1"/>
</dbReference>
<organism evidence="2 3">
    <name type="scientific">Pseudoalteromonas luteoviolacea S4054</name>
    <dbReference type="NCBI Taxonomy" id="1129367"/>
    <lineage>
        <taxon>Bacteria</taxon>
        <taxon>Pseudomonadati</taxon>
        <taxon>Pseudomonadota</taxon>
        <taxon>Gammaproteobacteria</taxon>
        <taxon>Alteromonadales</taxon>
        <taxon>Pseudoalteromonadaceae</taxon>
        <taxon>Pseudoalteromonas</taxon>
    </lineage>
</organism>
<accession>A0A0F6A779</accession>
<proteinExistence type="predicted"/>
<dbReference type="Proteomes" id="UP000033434">
    <property type="component" value="Unassembled WGS sequence"/>
</dbReference>
<dbReference type="PATRIC" id="fig|1129367.4.peg.4140"/>
<gene>
    <name evidence="2" type="ORF">N479_20335</name>
</gene>